<feature type="region of interest" description="Disordered" evidence="1">
    <location>
        <begin position="321"/>
        <end position="344"/>
    </location>
</feature>
<proteinExistence type="predicted"/>
<dbReference type="EMBL" id="KV417725">
    <property type="protein sequence ID" value="KZP08289.1"/>
    <property type="molecule type" value="Genomic_DNA"/>
</dbReference>
<feature type="transmembrane region" description="Helical" evidence="2">
    <location>
        <begin position="20"/>
        <end position="41"/>
    </location>
</feature>
<dbReference type="STRING" id="436010.A0A165X7Q6"/>
<organism evidence="4 5">
    <name type="scientific">Athelia psychrophila</name>
    <dbReference type="NCBI Taxonomy" id="1759441"/>
    <lineage>
        <taxon>Eukaryota</taxon>
        <taxon>Fungi</taxon>
        <taxon>Dikarya</taxon>
        <taxon>Basidiomycota</taxon>
        <taxon>Agaricomycotina</taxon>
        <taxon>Agaricomycetes</taxon>
        <taxon>Agaricomycetidae</taxon>
        <taxon>Atheliales</taxon>
        <taxon>Atheliaceae</taxon>
        <taxon>Athelia</taxon>
    </lineage>
</organism>
<dbReference type="AlphaFoldDB" id="A0A165X7Q6"/>
<reference evidence="4 5" key="1">
    <citation type="journal article" date="2016" name="Mol. Biol. Evol.">
        <title>Comparative Genomics of Early-Diverging Mushroom-Forming Fungi Provides Insights into the Origins of Lignocellulose Decay Capabilities.</title>
        <authorList>
            <person name="Nagy L.G."/>
            <person name="Riley R."/>
            <person name="Tritt A."/>
            <person name="Adam C."/>
            <person name="Daum C."/>
            <person name="Floudas D."/>
            <person name="Sun H."/>
            <person name="Yadav J.S."/>
            <person name="Pangilinan J."/>
            <person name="Larsson K.H."/>
            <person name="Matsuura K."/>
            <person name="Barry K."/>
            <person name="Labutti K."/>
            <person name="Kuo R."/>
            <person name="Ohm R.A."/>
            <person name="Bhattacharya S.S."/>
            <person name="Shirouzu T."/>
            <person name="Yoshinaga Y."/>
            <person name="Martin F.M."/>
            <person name="Grigoriev I.V."/>
            <person name="Hibbett D.S."/>
        </authorList>
    </citation>
    <scope>NUCLEOTIDE SEQUENCE [LARGE SCALE GENOMIC DNA]</scope>
    <source>
        <strain evidence="4 5">CBS 109695</strain>
    </source>
</reference>
<accession>A0A165X7Q6</accession>
<feature type="transmembrane region" description="Helical" evidence="2">
    <location>
        <begin position="125"/>
        <end position="153"/>
    </location>
</feature>
<feature type="transmembrane region" description="Helical" evidence="2">
    <location>
        <begin position="94"/>
        <end position="113"/>
    </location>
</feature>
<feature type="transmembrane region" description="Helical" evidence="2">
    <location>
        <begin position="159"/>
        <end position="181"/>
    </location>
</feature>
<dbReference type="Pfam" id="PF20152">
    <property type="entry name" value="DUF6534"/>
    <property type="match status" value="1"/>
</dbReference>
<keyword evidence="5" id="KW-1185">Reference proteome</keyword>
<dbReference type="OrthoDB" id="3231781at2759"/>
<keyword evidence="2" id="KW-0472">Membrane</keyword>
<feature type="transmembrane region" description="Helical" evidence="2">
    <location>
        <begin position="202"/>
        <end position="226"/>
    </location>
</feature>
<keyword evidence="2" id="KW-1133">Transmembrane helix</keyword>
<feature type="domain" description="DUF6534" evidence="3">
    <location>
        <begin position="172"/>
        <end position="256"/>
    </location>
</feature>
<dbReference type="InterPro" id="IPR045339">
    <property type="entry name" value="DUF6534"/>
</dbReference>
<sequence length="344" mass="38072">MAAALTIIPKLDGTLGAIEVGTLISCFLYGVTTVQVYIYYSNGTVKDPLRIRLLVPFIWLVETIQTVFMCAYLYRVTVTYYGNVAIIGDGHWTLNTSALFDGLVGGLVQGFFAHRIWILSKKWPITLISWTGSFLAFTGTVAIMILGQISYIAKFDAEFTWLVTTTLALLLSVDIINTVALCSYLRIERTGFQSTDGMLNKLFIWTLETGLFTSLGAMLMLIFSLALPETTIWIGISAFYGKLYSNSLMASLNAREALRSLSMANTHITSSRGQQNSRHLQVSVMQTRTEDHDDLELAPAQEGKVPPLGSVYDHYGYKAASEDRDDLRDSKTSSSNPSVARYAV</sequence>
<protein>
    <recommendedName>
        <fullName evidence="3">DUF6534 domain-containing protein</fullName>
    </recommendedName>
</protein>
<name>A0A165X7Q6_9AGAM</name>
<feature type="compositionally biased region" description="Basic and acidic residues" evidence="1">
    <location>
        <begin position="321"/>
        <end position="331"/>
    </location>
</feature>
<evidence type="ECO:0000313" key="4">
    <source>
        <dbReference type="EMBL" id="KZP08289.1"/>
    </source>
</evidence>
<keyword evidence="2" id="KW-0812">Transmembrane</keyword>
<dbReference type="Proteomes" id="UP000076532">
    <property type="component" value="Unassembled WGS sequence"/>
</dbReference>
<gene>
    <name evidence="4" type="ORF">FIBSPDRAFT_939073</name>
</gene>
<evidence type="ECO:0000259" key="3">
    <source>
        <dbReference type="Pfam" id="PF20152"/>
    </source>
</evidence>
<dbReference type="PANTHER" id="PTHR40465">
    <property type="entry name" value="CHROMOSOME 1, WHOLE GENOME SHOTGUN SEQUENCE"/>
    <property type="match status" value="1"/>
</dbReference>
<feature type="transmembrane region" description="Helical" evidence="2">
    <location>
        <begin position="53"/>
        <end position="74"/>
    </location>
</feature>
<evidence type="ECO:0000313" key="5">
    <source>
        <dbReference type="Proteomes" id="UP000076532"/>
    </source>
</evidence>
<dbReference type="PANTHER" id="PTHR40465:SF1">
    <property type="entry name" value="DUF6534 DOMAIN-CONTAINING PROTEIN"/>
    <property type="match status" value="1"/>
</dbReference>
<evidence type="ECO:0000256" key="2">
    <source>
        <dbReference type="SAM" id="Phobius"/>
    </source>
</evidence>
<evidence type="ECO:0000256" key="1">
    <source>
        <dbReference type="SAM" id="MobiDB-lite"/>
    </source>
</evidence>